<evidence type="ECO:0000256" key="14">
    <source>
        <dbReference type="ARBA" id="ARBA00034100"/>
    </source>
</evidence>
<accession>A0AAF5DN38</accession>
<evidence type="ECO:0000256" key="2">
    <source>
        <dbReference type="ARBA" id="ARBA00008685"/>
    </source>
</evidence>
<evidence type="ECO:0000256" key="10">
    <source>
        <dbReference type="ARBA" id="ARBA00023180"/>
    </source>
</evidence>
<evidence type="ECO:0000256" key="4">
    <source>
        <dbReference type="ARBA" id="ARBA00022692"/>
    </source>
</evidence>
<evidence type="ECO:0000256" key="5">
    <source>
        <dbReference type="ARBA" id="ARBA00022989"/>
    </source>
</evidence>
<evidence type="ECO:0000256" key="12">
    <source>
        <dbReference type="ARBA" id="ARBA00023286"/>
    </source>
</evidence>
<comment type="subcellular location">
    <subcellularLocation>
        <location evidence="1">Membrane</location>
        <topology evidence="1">Multi-pass membrane protein</topology>
    </subcellularLocation>
    <subcellularLocation>
        <location evidence="14">Postsynaptic cell membrane</location>
    </subcellularLocation>
</comment>
<evidence type="ECO:0000256" key="1">
    <source>
        <dbReference type="ARBA" id="ARBA00004141"/>
    </source>
</evidence>
<comment type="similarity">
    <text evidence="2">Belongs to the glutamate-gated ion channel (TC 1.A.10.1) family.</text>
</comment>
<evidence type="ECO:0000313" key="18">
    <source>
        <dbReference type="Proteomes" id="UP000035681"/>
    </source>
</evidence>
<dbReference type="InterPro" id="IPR001320">
    <property type="entry name" value="Iontro_rcpt_C"/>
</dbReference>
<dbReference type="Pfam" id="PF10601">
    <property type="entry name" value="zf-LITAF-like"/>
    <property type="match status" value="1"/>
</dbReference>
<keyword evidence="7" id="KW-0406">Ion transport</keyword>
<dbReference type="Pfam" id="PF10613">
    <property type="entry name" value="Lig_chan-Glu_bd"/>
    <property type="match status" value="1"/>
</dbReference>
<feature type="transmembrane region" description="Helical" evidence="15">
    <location>
        <begin position="854"/>
        <end position="875"/>
    </location>
</feature>
<feature type="transmembrane region" description="Helical" evidence="15">
    <location>
        <begin position="665"/>
        <end position="691"/>
    </location>
</feature>
<dbReference type="InterPro" id="IPR028082">
    <property type="entry name" value="Peripla_BP_I"/>
</dbReference>
<dbReference type="Gene3D" id="1.10.287.70">
    <property type="match status" value="1"/>
</dbReference>
<evidence type="ECO:0000256" key="11">
    <source>
        <dbReference type="ARBA" id="ARBA00023257"/>
    </source>
</evidence>
<dbReference type="Proteomes" id="UP000035681">
    <property type="component" value="Unplaced"/>
</dbReference>
<name>A0AAF5DN38_STRER</name>
<dbReference type="GO" id="GO:0045211">
    <property type="term" value="C:postsynaptic membrane"/>
    <property type="evidence" value="ECO:0007669"/>
    <property type="project" value="UniProtKB-SubCell"/>
</dbReference>
<keyword evidence="9" id="KW-0675">Receptor</keyword>
<dbReference type="FunFam" id="3.40.190.10:FF:000010">
    <property type="entry name" value="glutamate receptor ionotropic, NMDA 1 isoform X1"/>
    <property type="match status" value="1"/>
</dbReference>
<evidence type="ECO:0000259" key="17">
    <source>
        <dbReference type="PROSITE" id="PS51837"/>
    </source>
</evidence>
<dbReference type="GO" id="GO:0015276">
    <property type="term" value="F:ligand-gated monoatomic ion channel activity"/>
    <property type="evidence" value="ECO:0007669"/>
    <property type="project" value="InterPro"/>
</dbReference>
<feature type="domain" description="LITAF" evidence="17">
    <location>
        <begin position="960"/>
        <end position="1044"/>
    </location>
</feature>
<evidence type="ECO:0000313" key="19">
    <source>
        <dbReference type="WBParaSite" id="TCONS_00015378.p1"/>
    </source>
</evidence>
<dbReference type="InterPro" id="IPR006629">
    <property type="entry name" value="LITAF"/>
</dbReference>
<feature type="transmembrane region" description="Helical" evidence="15">
    <location>
        <begin position="583"/>
        <end position="602"/>
    </location>
</feature>
<dbReference type="SMART" id="SM00079">
    <property type="entry name" value="PBPe"/>
    <property type="match status" value="1"/>
</dbReference>
<dbReference type="WBParaSite" id="TCONS_00015378.p1">
    <property type="protein sequence ID" value="TCONS_00015378.p1"/>
    <property type="gene ID" value="XLOC_009626"/>
</dbReference>
<keyword evidence="8 15" id="KW-0472">Membrane</keyword>
<dbReference type="PANTHER" id="PTHR18966">
    <property type="entry name" value="IONOTROPIC GLUTAMATE RECEPTOR"/>
    <property type="match status" value="1"/>
</dbReference>
<evidence type="ECO:0000256" key="13">
    <source>
        <dbReference type="ARBA" id="ARBA00023303"/>
    </source>
</evidence>
<evidence type="ECO:0000256" key="3">
    <source>
        <dbReference type="ARBA" id="ARBA00022448"/>
    </source>
</evidence>
<dbReference type="Pfam" id="PF00060">
    <property type="entry name" value="Lig_chan"/>
    <property type="match status" value="1"/>
</dbReference>
<keyword evidence="5 15" id="KW-1133">Transmembrane helix</keyword>
<dbReference type="SMART" id="SM00714">
    <property type="entry name" value="LITAF"/>
    <property type="match status" value="1"/>
</dbReference>
<evidence type="ECO:0000256" key="7">
    <source>
        <dbReference type="ARBA" id="ARBA00023065"/>
    </source>
</evidence>
<reference evidence="19" key="1">
    <citation type="submission" date="2024-02" db="UniProtKB">
        <authorList>
            <consortium name="WormBaseParasite"/>
        </authorList>
    </citation>
    <scope>IDENTIFICATION</scope>
</reference>
<organism evidence="18 19">
    <name type="scientific">Strongyloides stercoralis</name>
    <name type="common">Threadworm</name>
    <dbReference type="NCBI Taxonomy" id="6248"/>
    <lineage>
        <taxon>Eukaryota</taxon>
        <taxon>Metazoa</taxon>
        <taxon>Ecdysozoa</taxon>
        <taxon>Nematoda</taxon>
        <taxon>Chromadorea</taxon>
        <taxon>Rhabditida</taxon>
        <taxon>Tylenchina</taxon>
        <taxon>Panagrolaimomorpha</taxon>
        <taxon>Strongyloidoidea</taxon>
        <taxon>Strongyloididae</taxon>
        <taxon>Strongyloides</taxon>
    </lineage>
</organism>
<evidence type="ECO:0000256" key="15">
    <source>
        <dbReference type="SAM" id="Phobius"/>
    </source>
</evidence>
<evidence type="ECO:0000256" key="8">
    <source>
        <dbReference type="ARBA" id="ARBA00023136"/>
    </source>
</evidence>
<keyword evidence="12" id="KW-1071">Ligand-gated ion channel</keyword>
<feature type="signal peptide" evidence="16">
    <location>
        <begin position="1"/>
        <end position="25"/>
    </location>
</feature>
<protein>
    <recommendedName>
        <fullName evidence="17">LITAF domain-containing protein</fullName>
    </recommendedName>
</protein>
<dbReference type="InterPro" id="IPR019594">
    <property type="entry name" value="Glu/Gly-bd"/>
</dbReference>
<keyword evidence="18" id="KW-1185">Reference proteome</keyword>
<dbReference type="AlphaFoldDB" id="A0AAF5DN38"/>
<feature type="chain" id="PRO_5042140599" description="LITAF domain-containing protein" evidence="16">
    <location>
        <begin position="26"/>
        <end position="1069"/>
    </location>
</feature>
<evidence type="ECO:0000256" key="9">
    <source>
        <dbReference type="ARBA" id="ARBA00023170"/>
    </source>
</evidence>
<keyword evidence="6" id="KW-0770">Synapse</keyword>
<dbReference type="Gene3D" id="3.40.190.10">
    <property type="entry name" value="Periplasmic binding protein-like II"/>
    <property type="match status" value="2"/>
</dbReference>
<sequence>MNLYFNKFKIFIYLLRLSSTIFTSTFNPYKIAVIINTNPLKNQSDVVSEYQATINTFIVRDDSQINLTAEIITQSLIQQLPTYGEKIRQCNRLRITQNVICNSMFKNAVAVILVHENYENQDSAGDEFAAIAYALSFYRLPTIGVMIQDAEYSRKNVYPMFLRTSPPYSHEAYVVIKLLKELDYRQVILTTVFGDVNGEEFKTVFEKNSKKNKIYVQKYVSLHVNETLERNMISVFEETTSNIIILYAKPSKAEKIIQVGMKLFGKNKVWIINEKASYINSIPNGFLSIRLREDPKSAFKDALLVIRNAGEYLLTLNATDIPTNDCNSIKENTKWIESVGYNFYKYIIEKKVHGARGEIKFNDKGDRITADYEVLNKKNGRWQTVGNIADNGRLYITEEIEWINGEKKKPQEIHLPEHLRVVTVHDPPFVYTFPVASEDVCINFTSTSITNVEENEWYPCYKRINETFKEIFCCSGLVIDLIYYLSKSEPNTSLKTNFTYELHLNTTYGIPILSDNGYILSGMIGELDSDMADMAIGALSINSEREKYIDFTEPWLYHGIHIMEKYRPKDSPMESFIQPLKNSLWGALCIIVIGIGCAIYILDYKSPFKKFYDKNENIFGTNSFIFSDGSEDNNVTFGEAMWFVWGVLLNSGVCEKTPRSFSARVLGLVWCGFCMIIVASYTANLAAFLVLDQPERGLTGINDPKLRNPSANYSYATVYDTNTYQYFKRHVELSTMFRKMETHNVINSESAINSLLNDTLDAFIWDSVRLEYEASKHCELRTRGAIFGKNGYGIGLQKNSPWTPHITMGILRLSENGKMTELNRKWIENAGKTICEPRERGTPARLGLQNMRDIFILVIIGVMFGCLLCIFESMYGQYKTKVQRQSQIAKRYAEKWIQNCNFTYPEHETKLCKFSNVNLLLPKDSLKENHNITERSYSFNKILSYHEMSRQKYINDVLRRTNYRINPTKLIFQNNPTFIYCSRCRALMTTKVKPIVGVFAIIFTIIFILLFLWPCALLPIHCTIFADYLHYCSNCNHKIGRYRRGFKNFSKFYNKNKISTVIYLNKEKK</sequence>
<dbReference type="PROSITE" id="PS51837">
    <property type="entry name" value="LITAF"/>
    <property type="match status" value="1"/>
</dbReference>
<keyword evidence="4 15" id="KW-0812">Transmembrane</keyword>
<keyword evidence="10" id="KW-0325">Glycoprotein</keyword>
<keyword evidence="13" id="KW-0407">Ion channel</keyword>
<dbReference type="Gene3D" id="3.40.50.2300">
    <property type="match status" value="2"/>
</dbReference>
<dbReference type="SUPFAM" id="SSF53822">
    <property type="entry name" value="Periplasmic binding protein-like I"/>
    <property type="match status" value="1"/>
</dbReference>
<keyword evidence="3" id="KW-0813">Transport</keyword>
<keyword evidence="11" id="KW-0628">Postsynaptic cell membrane</keyword>
<dbReference type="InterPro" id="IPR015683">
    <property type="entry name" value="Ionotropic_Glu_rcpt"/>
</dbReference>
<evidence type="ECO:0000256" key="6">
    <source>
        <dbReference type="ARBA" id="ARBA00023018"/>
    </source>
</evidence>
<dbReference type="SUPFAM" id="SSF53850">
    <property type="entry name" value="Periplasmic binding protein-like II"/>
    <property type="match status" value="1"/>
</dbReference>
<dbReference type="Pfam" id="PF01094">
    <property type="entry name" value="ANF_receptor"/>
    <property type="match status" value="1"/>
</dbReference>
<keyword evidence="16" id="KW-0732">Signal</keyword>
<proteinExistence type="inferred from homology"/>
<evidence type="ECO:0000256" key="16">
    <source>
        <dbReference type="SAM" id="SignalP"/>
    </source>
</evidence>
<dbReference type="InterPro" id="IPR001828">
    <property type="entry name" value="ANF_lig-bd_rcpt"/>
</dbReference>
<feature type="transmembrane region" description="Helical" evidence="15">
    <location>
        <begin position="995"/>
        <end position="1013"/>
    </location>
</feature>